<dbReference type="InterPro" id="IPR019954">
    <property type="entry name" value="Ubiquitin_CS"/>
</dbReference>
<feature type="compositionally biased region" description="Low complexity" evidence="1">
    <location>
        <begin position="432"/>
        <end position="445"/>
    </location>
</feature>
<proteinExistence type="predicted"/>
<dbReference type="Proteomes" id="UP001515500">
    <property type="component" value="Chromosome 14"/>
</dbReference>
<gene>
    <name evidence="4" type="primary">LOC120275376</name>
</gene>
<feature type="compositionally biased region" description="Low complexity" evidence="1">
    <location>
        <begin position="698"/>
        <end position="713"/>
    </location>
</feature>
<feature type="domain" description="Ubiquitin-like" evidence="2">
    <location>
        <begin position="23"/>
        <end position="96"/>
    </location>
</feature>
<dbReference type="GO" id="GO:0071818">
    <property type="term" value="C:BAT3 complex"/>
    <property type="evidence" value="ECO:0007669"/>
    <property type="project" value="TreeGrafter"/>
</dbReference>
<dbReference type="PANTHER" id="PTHR15204">
    <property type="entry name" value="LARGE PROLINE-RICH PROTEIN BAG6"/>
    <property type="match status" value="1"/>
</dbReference>
<dbReference type="FunFam" id="3.10.20.90:FF:000154">
    <property type="entry name" value="Large proline-rich protein BAG6"/>
    <property type="match status" value="1"/>
</dbReference>
<feature type="compositionally biased region" description="Polar residues" evidence="1">
    <location>
        <begin position="775"/>
        <end position="803"/>
    </location>
</feature>
<protein>
    <submittedName>
        <fullName evidence="4">Ubiquitin-like domain-containing protein CIP73 isoform X1</fullName>
    </submittedName>
</protein>
<dbReference type="InterPro" id="IPR029071">
    <property type="entry name" value="Ubiquitin-like_domsf"/>
</dbReference>
<feature type="region of interest" description="Disordered" evidence="1">
    <location>
        <begin position="257"/>
        <end position="284"/>
    </location>
</feature>
<feature type="region of interest" description="Disordered" evidence="1">
    <location>
        <begin position="698"/>
        <end position="803"/>
    </location>
</feature>
<dbReference type="InterPro" id="IPR019956">
    <property type="entry name" value="Ubiquitin_dom"/>
</dbReference>
<dbReference type="Gene3D" id="3.10.20.90">
    <property type="entry name" value="Phosphatidylinositol 3-kinase Catalytic Subunit, Chain A, domain 1"/>
    <property type="match status" value="1"/>
</dbReference>
<evidence type="ECO:0000313" key="3">
    <source>
        <dbReference type="Proteomes" id="UP001515500"/>
    </source>
</evidence>
<keyword evidence="3" id="KW-1185">Reference proteome</keyword>
<dbReference type="SUPFAM" id="SSF54236">
    <property type="entry name" value="Ubiquitin-like"/>
    <property type="match status" value="1"/>
</dbReference>
<feature type="compositionally biased region" description="Polar residues" evidence="1">
    <location>
        <begin position="516"/>
        <end position="540"/>
    </location>
</feature>
<dbReference type="GO" id="GO:0031593">
    <property type="term" value="F:polyubiquitin modification-dependent protein binding"/>
    <property type="evidence" value="ECO:0007669"/>
    <property type="project" value="TreeGrafter"/>
</dbReference>
<reference evidence="4" key="1">
    <citation type="submission" date="2025-08" db="UniProtKB">
        <authorList>
            <consortium name="RefSeq"/>
        </authorList>
    </citation>
    <scope>IDENTIFICATION</scope>
</reference>
<evidence type="ECO:0000256" key="1">
    <source>
        <dbReference type="SAM" id="MobiDB-lite"/>
    </source>
</evidence>
<dbReference type="AlphaFoldDB" id="A0AB40CD86"/>
<feature type="compositionally biased region" description="Low complexity" evidence="1">
    <location>
        <begin position="260"/>
        <end position="274"/>
    </location>
</feature>
<feature type="compositionally biased region" description="Polar residues" evidence="1">
    <location>
        <begin position="453"/>
        <end position="463"/>
    </location>
</feature>
<feature type="compositionally biased region" description="Polar residues" evidence="1">
    <location>
        <begin position="937"/>
        <end position="954"/>
    </location>
</feature>
<dbReference type="GO" id="GO:0051787">
    <property type="term" value="F:misfolded protein binding"/>
    <property type="evidence" value="ECO:0007669"/>
    <property type="project" value="TreeGrafter"/>
</dbReference>
<dbReference type="SMART" id="SM00213">
    <property type="entry name" value="UBQ"/>
    <property type="match status" value="1"/>
</dbReference>
<dbReference type="PANTHER" id="PTHR15204:SF5">
    <property type="entry name" value="LARGE PROLINE-RICH PROTEIN BAG6 ISOFORM X1"/>
    <property type="match status" value="1"/>
</dbReference>
<evidence type="ECO:0000259" key="2">
    <source>
        <dbReference type="PROSITE" id="PS50053"/>
    </source>
</evidence>
<dbReference type="GO" id="GO:0036503">
    <property type="term" value="P:ERAD pathway"/>
    <property type="evidence" value="ECO:0007669"/>
    <property type="project" value="TreeGrafter"/>
</dbReference>
<feature type="compositionally biased region" description="Polar residues" evidence="1">
    <location>
        <begin position="568"/>
        <end position="588"/>
    </location>
</feature>
<dbReference type="RefSeq" id="XP_039137857.1">
    <property type="nucleotide sequence ID" value="XM_039281923.1"/>
</dbReference>
<dbReference type="PROSITE" id="PS50053">
    <property type="entry name" value="UBIQUITIN_2"/>
    <property type="match status" value="1"/>
</dbReference>
<sequence length="1033" mass="108050">MASDDSLEATSSQVAGDNLESTIQINIKTLDSQIHTFRVGKNMLVQNLKERIAETTGVPAGQQRLIFRGRVLKDEHVLSEYHVEDGHTLHLVVKQPTVAHPAPGTNSMEARGSNENNSIGGVPRARIGQVSHGVVLGTVNAAEQNEDLVADIGRLVGTVLSSFGIGGSNISTTLVTPPSAPPSAPPIVGTNGEPIVGNRTQMGNLGPQGMVNSNHPVQPFAQLSSFPSSVPFSRHMAIPDSLTTLSEFLRRMEQALPYDGSQPSPSPTQGSSRPDIPSLNSRGLPTPDMLGSVIQRVRQLLSTNLAMTLARLAERLEREWSSSDLGVRSQIQNEAGHLGVAVQHVGAMLLELGRAMMMLRMGQSPAESFVNAGPAVFISPTGPNPIMVQPFPNQSSSFFGIPPNGNGVSSPLGSVDPSRNINIHIHAGTSVAPGISSSGARASSGEPVHGESPSLQQTSTNANGLRDSTPRGLPARTIVAAIPARPAAEASGHVLSIIYPVQVRSQQLSVPGHPGSTETSHSNVNNGTEPSMPNPVVQPSSMSDVVPSIVAQINANIAAALSNSAQAHVSSNSSMQSADSRDPNTGPQPQIVHLTTAPSSGHDHNHSSSSDQSGSDASGFRAFGQAPLGSMSSGLGVETLISQAQSRDNNEASESGCDHATLQVDDMLGSEQSELFQVHDGTDPRNLGLDSLSSCSLVGALPSSSSSSQSVVKSTDKNPDSVGVPHPSCSSHNNDMSEGGRPLPLGLGLGGLQPKRRSKPAKPRVMEDASRDMASANQNQGSIATGQQGMQSLVSEGSSTSRENAAGSLFPMAPYISQIMNNLPLGEQGANGQVDMGSMMSSILQSPAFNRLLTGVAEQTGVGSTADLRNMLEQCTQTPAVRNALNQIIEQVDGQSSDAGGLLSGLRRNQGGINLASMMQQMMPVVSQALGRGLTRSPVSSGIESETATEQADGTSGDDLADTNFQADLHQVVETIEQSDSPADIFRSVLESAARLNGLEDHDLVEELGNDVELANEFVEMLKDLLRESNSRV</sequence>
<dbReference type="InterPro" id="IPR000626">
    <property type="entry name" value="Ubiquitin-like_dom"/>
</dbReference>
<evidence type="ECO:0000313" key="4">
    <source>
        <dbReference type="RefSeq" id="XP_039137857.1"/>
    </source>
</evidence>
<dbReference type="GeneID" id="120275376"/>
<feature type="compositionally biased region" description="Low complexity" evidence="1">
    <location>
        <begin position="607"/>
        <end position="619"/>
    </location>
</feature>
<organism evidence="3 4">
    <name type="scientific">Dioscorea cayennensis subsp. rotundata</name>
    <name type="common">White Guinea yam</name>
    <name type="synonym">Dioscorea rotundata</name>
    <dbReference type="NCBI Taxonomy" id="55577"/>
    <lineage>
        <taxon>Eukaryota</taxon>
        <taxon>Viridiplantae</taxon>
        <taxon>Streptophyta</taxon>
        <taxon>Embryophyta</taxon>
        <taxon>Tracheophyta</taxon>
        <taxon>Spermatophyta</taxon>
        <taxon>Magnoliopsida</taxon>
        <taxon>Liliopsida</taxon>
        <taxon>Dioscoreales</taxon>
        <taxon>Dioscoreaceae</taxon>
        <taxon>Dioscorea</taxon>
    </lineage>
</organism>
<dbReference type="PROSITE" id="PS00299">
    <property type="entry name" value="UBIQUITIN_1"/>
    <property type="match status" value="1"/>
</dbReference>
<name>A0AB40CD86_DIOCR</name>
<dbReference type="Pfam" id="PF00240">
    <property type="entry name" value="ubiquitin"/>
    <property type="match status" value="1"/>
</dbReference>
<dbReference type="PRINTS" id="PR00348">
    <property type="entry name" value="UBIQUITIN"/>
</dbReference>
<feature type="region of interest" description="Disordered" evidence="1">
    <location>
        <begin position="936"/>
        <end position="958"/>
    </location>
</feature>
<accession>A0AB40CD86</accession>
<feature type="region of interest" description="Disordered" evidence="1">
    <location>
        <begin position="508"/>
        <end position="540"/>
    </location>
</feature>
<feature type="region of interest" description="Disordered" evidence="1">
    <location>
        <begin position="568"/>
        <end position="625"/>
    </location>
</feature>
<feature type="region of interest" description="Disordered" evidence="1">
    <location>
        <begin position="432"/>
        <end position="471"/>
    </location>
</feature>